<dbReference type="Proteomes" id="UP001519289">
    <property type="component" value="Unassembled WGS sequence"/>
</dbReference>
<evidence type="ECO:0008006" key="3">
    <source>
        <dbReference type="Google" id="ProtNLM"/>
    </source>
</evidence>
<accession>A0ABS4JTZ1</accession>
<reference evidence="1 2" key="1">
    <citation type="submission" date="2021-03" db="EMBL/GenBank/DDBJ databases">
        <title>Genomic Encyclopedia of Type Strains, Phase IV (KMG-IV): sequencing the most valuable type-strain genomes for metagenomic binning, comparative biology and taxonomic classification.</title>
        <authorList>
            <person name="Goeker M."/>
        </authorList>
    </citation>
    <scope>NUCLEOTIDE SEQUENCE [LARGE SCALE GENOMIC DNA]</scope>
    <source>
        <strain evidence="1 2">DSM 27138</strain>
    </source>
</reference>
<evidence type="ECO:0000313" key="2">
    <source>
        <dbReference type="Proteomes" id="UP001519289"/>
    </source>
</evidence>
<proteinExistence type="predicted"/>
<name>A0ABS4JTZ1_9FIRM</name>
<keyword evidence="2" id="KW-1185">Reference proteome</keyword>
<evidence type="ECO:0000313" key="1">
    <source>
        <dbReference type="EMBL" id="MBP2018998.1"/>
    </source>
</evidence>
<sequence length="196" mass="21229">MGRGDESAVPGAPRVVGKTAVLGANVVDETVVLCAGEVRSVQTLHVPGACLSPGVQEVREAGRAYFAWLDRLARPFLRVLCSPCGAVAARLCGVTLLSFRAPEILEGSGRVAIRFPIAAGLLVRRGMQDRGELRLELHADRLVMAVEGYHPALVGPGSSGLRRWLYERTQAAVHRRVAARYLNEWLGRLTARRSPE</sequence>
<protein>
    <recommendedName>
        <fullName evidence="3">DUF1990 domain-containing protein</fullName>
    </recommendedName>
</protein>
<comment type="caution">
    <text evidence="1">The sequence shown here is derived from an EMBL/GenBank/DDBJ whole genome shotgun (WGS) entry which is preliminary data.</text>
</comment>
<dbReference type="EMBL" id="JAGGLG010000020">
    <property type="protein sequence ID" value="MBP2018998.1"/>
    <property type="molecule type" value="Genomic_DNA"/>
</dbReference>
<gene>
    <name evidence="1" type="ORF">J2Z79_002414</name>
</gene>
<organism evidence="1 2">
    <name type="scientific">Symbiobacterium terraclitae</name>
    <dbReference type="NCBI Taxonomy" id="557451"/>
    <lineage>
        <taxon>Bacteria</taxon>
        <taxon>Bacillati</taxon>
        <taxon>Bacillota</taxon>
        <taxon>Clostridia</taxon>
        <taxon>Eubacteriales</taxon>
        <taxon>Symbiobacteriaceae</taxon>
        <taxon>Symbiobacterium</taxon>
    </lineage>
</organism>
<dbReference type="RefSeq" id="WP_209467117.1">
    <property type="nucleotide sequence ID" value="NZ_JAGGLG010000020.1"/>
</dbReference>